<organism evidence="1 2">
    <name type="scientific">Microbacterium pseudoresistens</name>
    <dbReference type="NCBI Taxonomy" id="640634"/>
    <lineage>
        <taxon>Bacteria</taxon>
        <taxon>Bacillati</taxon>
        <taxon>Actinomycetota</taxon>
        <taxon>Actinomycetes</taxon>
        <taxon>Micrococcales</taxon>
        <taxon>Microbacteriaceae</taxon>
        <taxon>Microbacterium</taxon>
    </lineage>
</organism>
<evidence type="ECO:0000313" key="2">
    <source>
        <dbReference type="Proteomes" id="UP000552045"/>
    </source>
</evidence>
<gene>
    <name evidence="1" type="ORF">BKA02_002649</name>
</gene>
<name>A0A7Y9EXB5_9MICO</name>
<comment type="caution">
    <text evidence="1">The sequence shown here is derived from an EMBL/GenBank/DDBJ whole genome shotgun (WGS) entry which is preliminary data.</text>
</comment>
<dbReference type="RefSeq" id="WP_179434755.1">
    <property type="nucleotide sequence ID" value="NZ_BAABLC010000004.1"/>
</dbReference>
<protein>
    <submittedName>
        <fullName evidence="1">Uncharacterized protein</fullName>
    </submittedName>
</protein>
<sequence>MTTNIDHGAAELLPAIHWATPTLQRATEHLQPAGEALWRVVDARNVIRGHLRIVPDPLGVRYRAERLHLATGAFRTFGEFWSPDDAVAALRG</sequence>
<proteinExistence type="predicted"/>
<dbReference type="EMBL" id="JACCBH010000001">
    <property type="protein sequence ID" value="NYD55594.1"/>
    <property type="molecule type" value="Genomic_DNA"/>
</dbReference>
<keyword evidence="2" id="KW-1185">Reference proteome</keyword>
<dbReference type="Proteomes" id="UP000552045">
    <property type="component" value="Unassembled WGS sequence"/>
</dbReference>
<reference evidence="1 2" key="1">
    <citation type="submission" date="2020-07" db="EMBL/GenBank/DDBJ databases">
        <title>Sequencing the genomes of 1000 actinobacteria strains.</title>
        <authorList>
            <person name="Klenk H.-P."/>
        </authorList>
    </citation>
    <scope>NUCLEOTIDE SEQUENCE [LARGE SCALE GENOMIC DNA]</scope>
    <source>
        <strain evidence="1 2">DSM 22185</strain>
    </source>
</reference>
<accession>A0A7Y9EXB5</accession>
<dbReference type="AlphaFoldDB" id="A0A7Y9EXB5"/>
<evidence type="ECO:0000313" key="1">
    <source>
        <dbReference type="EMBL" id="NYD55594.1"/>
    </source>
</evidence>